<dbReference type="Proteomes" id="UP001603857">
    <property type="component" value="Unassembled WGS sequence"/>
</dbReference>
<keyword evidence="2 4" id="KW-0863">Zinc-finger</keyword>
<comment type="caution">
    <text evidence="7">The sequence shown here is derived from an EMBL/GenBank/DDBJ whole genome shotgun (WGS) entry which is preliminary data.</text>
</comment>
<dbReference type="SUPFAM" id="SSF90209">
    <property type="entry name" value="Ran binding protein zinc finger-like"/>
    <property type="match status" value="1"/>
</dbReference>
<evidence type="ECO:0000256" key="4">
    <source>
        <dbReference type="PROSITE-ProRule" id="PRU00322"/>
    </source>
</evidence>
<dbReference type="PROSITE" id="PS50199">
    <property type="entry name" value="ZF_RANBP2_2"/>
    <property type="match status" value="1"/>
</dbReference>
<feature type="region of interest" description="Disordered" evidence="5">
    <location>
        <begin position="501"/>
        <end position="526"/>
    </location>
</feature>
<accession>A0ABD1N9E9</accession>
<dbReference type="GO" id="GO:0008270">
    <property type="term" value="F:zinc ion binding"/>
    <property type="evidence" value="ECO:0007669"/>
    <property type="project" value="UniProtKB-KW"/>
</dbReference>
<dbReference type="PROSITE" id="PS01358">
    <property type="entry name" value="ZF_RANBP2_1"/>
    <property type="match status" value="1"/>
</dbReference>
<feature type="domain" description="RanBP2-type" evidence="6">
    <location>
        <begin position="276"/>
        <end position="305"/>
    </location>
</feature>
<dbReference type="PANTHER" id="PTHR23111">
    <property type="entry name" value="ZINC FINGER PROTEIN"/>
    <property type="match status" value="1"/>
</dbReference>
<evidence type="ECO:0000313" key="8">
    <source>
        <dbReference type="Proteomes" id="UP001603857"/>
    </source>
</evidence>
<dbReference type="Pfam" id="PF00641">
    <property type="entry name" value="Zn_ribbon_RanBP"/>
    <property type="match status" value="1"/>
</dbReference>
<dbReference type="InterPro" id="IPR001876">
    <property type="entry name" value="Znf_RanBP2"/>
</dbReference>
<sequence length="526" mass="60525">MLRNLWKSCCRERFSSTPTSIFHSATRALAKRHLVFNEVEDPGWRWSIKEEPFGSVDKEEPTAPRISHPWPEWAQLMKCLLDKGHFRHEEGNPFHNSGLGAKDCNVVRTACLNFGRDHFHLLSYFANDAAPRFLSRKDIGVTVARGCPSLDRKVINSGKRLRAYVGMDEGNVCSSCNLRGDCERAFVKAREDEGGRTVDVMRIILTYGLHPIIGSVENKPCLTKRVEGSVRRLLTEIIENSIKEENSNFSDTTKVVTEHVHPNQQDKGKIDVPMMKQGDWLCPKCNFMNFARNIRCLCCDSLFEEKIKQLKEDNNHLPLKKGDWICNTIQDVCSAKRGLPIVTLILGSGNVTRRCNYLNFRRNMVCLKCDHRRPIVSKASNSSQPQQEDLDNYKKSKFAFVAHEGDKSDETPIVFGRRNRNKDSHMWRIVEHRNENHDCLNKSNDASDFVDFPIVGGKTPLSKVQRKERYKTKLPNQCRKPSWQSETDDEFCSYSLSSDDELYSTNNQSTDDEEMDEWFGKHKIER</sequence>
<evidence type="ECO:0000256" key="1">
    <source>
        <dbReference type="ARBA" id="ARBA00022723"/>
    </source>
</evidence>
<protein>
    <recommendedName>
        <fullName evidence="6">RanBP2-type domain-containing protein</fullName>
    </recommendedName>
</protein>
<evidence type="ECO:0000313" key="7">
    <source>
        <dbReference type="EMBL" id="KAL2344739.1"/>
    </source>
</evidence>
<reference evidence="7 8" key="1">
    <citation type="submission" date="2024-08" db="EMBL/GenBank/DDBJ databases">
        <title>Insights into the chromosomal genome structure of Flemingia macrophylla.</title>
        <authorList>
            <person name="Ding Y."/>
            <person name="Zhao Y."/>
            <person name="Bi W."/>
            <person name="Wu M."/>
            <person name="Zhao G."/>
            <person name="Gong Y."/>
            <person name="Li W."/>
            <person name="Zhang P."/>
        </authorList>
    </citation>
    <scope>NUCLEOTIDE SEQUENCE [LARGE SCALE GENOMIC DNA]</scope>
    <source>
        <strain evidence="7">DYQJB</strain>
        <tissue evidence="7">Leaf</tissue>
    </source>
</reference>
<keyword evidence="1" id="KW-0479">Metal-binding</keyword>
<dbReference type="AlphaFoldDB" id="A0ABD1N9E9"/>
<dbReference type="Gene3D" id="4.10.1060.10">
    <property type="entry name" value="Zinc finger, RanBP2-type"/>
    <property type="match status" value="2"/>
</dbReference>
<evidence type="ECO:0000256" key="2">
    <source>
        <dbReference type="ARBA" id="ARBA00022771"/>
    </source>
</evidence>
<dbReference type="EMBL" id="JBGMDY010000002">
    <property type="protein sequence ID" value="KAL2344739.1"/>
    <property type="molecule type" value="Genomic_DNA"/>
</dbReference>
<gene>
    <name evidence="7" type="ORF">Fmac_006024</name>
</gene>
<evidence type="ECO:0000259" key="6">
    <source>
        <dbReference type="PROSITE" id="PS50199"/>
    </source>
</evidence>
<name>A0ABD1N9E9_9FABA</name>
<keyword evidence="8" id="KW-1185">Reference proteome</keyword>
<evidence type="ECO:0000256" key="5">
    <source>
        <dbReference type="SAM" id="MobiDB-lite"/>
    </source>
</evidence>
<proteinExistence type="predicted"/>
<feature type="region of interest" description="Disordered" evidence="5">
    <location>
        <begin position="466"/>
        <end position="489"/>
    </location>
</feature>
<organism evidence="7 8">
    <name type="scientific">Flemingia macrophylla</name>
    <dbReference type="NCBI Taxonomy" id="520843"/>
    <lineage>
        <taxon>Eukaryota</taxon>
        <taxon>Viridiplantae</taxon>
        <taxon>Streptophyta</taxon>
        <taxon>Embryophyta</taxon>
        <taxon>Tracheophyta</taxon>
        <taxon>Spermatophyta</taxon>
        <taxon>Magnoliopsida</taxon>
        <taxon>eudicotyledons</taxon>
        <taxon>Gunneridae</taxon>
        <taxon>Pentapetalae</taxon>
        <taxon>rosids</taxon>
        <taxon>fabids</taxon>
        <taxon>Fabales</taxon>
        <taxon>Fabaceae</taxon>
        <taxon>Papilionoideae</taxon>
        <taxon>50 kb inversion clade</taxon>
        <taxon>NPAAA clade</taxon>
        <taxon>indigoferoid/millettioid clade</taxon>
        <taxon>Phaseoleae</taxon>
        <taxon>Flemingia</taxon>
    </lineage>
</organism>
<keyword evidence="3" id="KW-0862">Zinc</keyword>
<dbReference type="PANTHER" id="PTHR23111:SF23">
    <property type="entry name" value="RAN BP2_NZF ZINC FINGER-LIKE SUPERFAMILY PROTEIN"/>
    <property type="match status" value="1"/>
</dbReference>
<dbReference type="SMART" id="SM00547">
    <property type="entry name" value="ZnF_RBZ"/>
    <property type="match status" value="2"/>
</dbReference>
<evidence type="ECO:0000256" key="3">
    <source>
        <dbReference type="ARBA" id="ARBA00022833"/>
    </source>
</evidence>
<dbReference type="InterPro" id="IPR036443">
    <property type="entry name" value="Znf_RanBP2_sf"/>
</dbReference>